<dbReference type="AlphaFoldDB" id="A0A813JST7"/>
<feature type="region of interest" description="Disordered" evidence="1">
    <location>
        <begin position="297"/>
        <end position="340"/>
    </location>
</feature>
<reference evidence="2" key="1">
    <citation type="submission" date="2021-02" db="EMBL/GenBank/DDBJ databases">
        <authorList>
            <person name="Dougan E. K."/>
            <person name="Rhodes N."/>
            <person name="Thang M."/>
            <person name="Chan C."/>
        </authorList>
    </citation>
    <scope>NUCLEOTIDE SEQUENCE</scope>
</reference>
<organism evidence="2 3">
    <name type="scientific">Polarella glacialis</name>
    <name type="common">Dinoflagellate</name>
    <dbReference type="NCBI Taxonomy" id="89957"/>
    <lineage>
        <taxon>Eukaryota</taxon>
        <taxon>Sar</taxon>
        <taxon>Alveolata</taxon>
        <taxon>Dinophyceae</taxon>
        <taxon>Suessiales</taxon>
        <taxon>Suessiaceae</taxon>
        <taxon>Polarella</taxon>
    </lineage>
</organism>
<name>A0A813JST7_POLGL</name>
<proteinExistence type="predicted"/>
<sequence length="340" mass="37454">MPTLTLREATGTAASWMPRRQISTSTRTTRSDEWDAVGPVSALARRKGYEEGVGPRTQVQDHPTATEVLDNLRRHASLRLSKNCARSSSRKSTLLRRGDAPTLGWAPAASFSRRDREAFDRPAPLLSATPGSKLWQCRVRLRPRPTPLALLTTSAKQGKMGSLRPVPVILLPSMSRICRRRRVQMLPTLFASSLGAESLSPKAVFRSPPELLSLEVSKLWITRHRSAHVPVPAVAAGTETLSSVLEGAFCQHICSAVLESLGRSASAAALLGTCKGAKEAVFDDLEPLCSELHLRKNMRQRSRKSRQHATHDEPRDKDHQECSQDLPEDCGQQPAQERSL</sequence>
<comment type="caution">
    <text evidence="2">The sequence shown here is derived from an EMBL/GenBank/DDBJ whole genome shotgun (WGS) entry which is preliminary data.</text>
</comment>
<evidence type="ECO:0000313" key="2">
    <source>
        <dbReference type="EMBL" id="CAE8682032.1"/>
    </source>
</evidence>
<accession>A0A813JST7</accession>
<evidence type="ECO:0000313" key="3">
    <source>
        <dbReference type="Proteomes" id="UP000626109"/>
    </source>
</evidence>
<feature type="compositionally biased region" description="Basic and acidic residues" evidence="1">
    <location>
        <begin position="309"/>
        <end position="322"/>
    </location>
</feature>
<evidence type="ECO:0000256" key="1">
    <source>
        <dbReference type="SAM" id="MobiDB-lite"/>
    </source>
</evidence>
<feature type="compositionally biased region" description="Basic residues" evidence="1">
    <location>
        <begin position="297"/>
        <end position="308"/>
    </location>
</feature>
<gene>
    <name evidence="2" type="ORF">PGLA2088_LOCUS22749</name>
</gene>
<dbReference type="Proteomes" id="UP000626109">
    <property type="component" value="Unassembled WGS sequence"/>
</dbReference>
<dbReference type="EMBL" id="CAJNNW010026022">
    <property type="protein sequence ID" value="CAE8682032.1"/>
    <property type="molecule type" value="Genomic_DNA"/>
</dbReference>
<protein>
    <submittedName>
        <fullName evidence="2">Uncharacterized protein</fullName>
    </submittedName>
</protein>